<proteinExistence type="predicted"/>
<evidence type="ECO:0000313" key="2">
    <source>
        <dbReference type="Proteomes" id="UP000225215"/>
    </source>
</evidence>
<dbReference type="Pfam" id="PF10465">
    <property type="entry name" value="Inhibitor_I24"/>
    <property type="match status" value="1"/>
</dbReference>
<dbReference type="EMBL" id="KY290955">
    <property type="protein sequence ID" value="APU01628.1"/>
    <property type="molecule type" value="Genomic_DNA"/>
</dbReference>
<accession>A0A219YC94</accession>
<name>A0A219YC94_9CAUD</name>
<protein>
    <submittedName>
        <fullName evidence="1">Uncharacterized protein</fullName>
    </submittedName>
</protein>
<evidence type="ECO:0000313" key="1">
    <source>
        <dbReference type="EMBL" id="APU01628.1"/>
    </source>
</evidence>
<dbReference type="Proteomes" id="UP000225215">
    <property type="component" value="Segment"/>
</dbReference>
<reference evidence="1 2" key="1">
    <citation type="journal article" date="2017" name="Sci. Rep.">
        <title>Characterization and diversity of phages infecting Aeromonas salmonicida subsp. salmonicida.</title>
        <authorList>
            <person name="Vincent A.T."/>
            <person name="Paquet V.E."/>
            <person name="Bernatchez A."/>
            <person name="Tremblay D.M."/>
            <person name="Moineau S."/>
            <person name="Charette S.J."/>
        </authorList>
    </citation>
    <scope>NUCLEOTIDE SEQUENCE [LARGE SCALE GENOMIC DNA]</scope>
</reference>
<dbReference type="InterPro" id="IPR019506">
    <property type="entry name" value="Pept-inhibitor_PinA"/>
</dbReference>
<organism evidence="1 2">
    <name type="scientific">Aeromonas phage 65.2</name>
    <dbReference type="NCBI Taxonomy" id="1932896"/>
    <lineage>
        <taxon>Viruses</taxon>
        <taxon>Duplodnaviria</taxon>
        <taxon>Heunggongvirae</taxon>
        <taxon>Uroviricota</taxon>
        <taxon>Caudoviricetes</taxon>
        <taxon>Pantevenvirales</taxon>
        <taxon>Straboviridae</taxon>
        <taxon>Emmerichvirinae</taxon>
        <taxon>Ishigurovirus</taxon>
        <taxon>Ishigurovirus osborne</taxon>
    </lineage>
</organism>
<sequence length="159" mass="18332">MLNKRYKIIESCAPALVKHFPLMVVGNTFTVTKISHLTDGSGTYSGMTAGMTEITMGCGTIYNIDIQLEFWCFYTENMITCRLLEINAPSMKVRFKSPKHREEYISDYLPNQWVSDLMGDRFHEATQYPSGLIALNNLFVVGNRIVFFKREHKYLEIVE</sequence>